<evidence type="ECO:0000313" key="2">
    <source>
        <dbReference type="Proteomes" id="UP000837857"/>
    </source>
</evidence>
<organism evidence="1 2">
    <name type="scientific">Iphiclides podalirius</name>
    <name type="common">scarce swallowtail</name>
    <dbReference type="NCBI Taxonomy" id="110791"/>
    <lineage>
        <taxon>Eukaryota</taxon>
        <taxon>Metazoa</taxon>
        <taxon>Ecdysozoa</taxon>
        <taxon>Arthropoda</taxon>
        <taxon>Hexapoda</taxon>
        <taxon>Insecta</taxon>
        <taxon>Pterygota</taxon>
        <taxon>Neoptera</taxon>
        <taxon>Endopterygota</taxon>
        <taxon>Lepidoptera</taxon>
        <taxon>Glossata</taxon>
        <taxon>Ditrysia</taxon>
        <taxon>Papilionoidea</taxon>
        <taxon>Papilionidae</taxon>
        <taxon>Papilioninae</taxon>
        <taxon>Iphiclides</taxon>
    </lineage>
</organism>
<protein>
    <submittedName>
        <fullName evidence="1">Uncharacterized protein</fullName>
    </submittedName>
</protein>
<evidence type="ECO:0000313" key="1">
    <source>
        <dbReference type="EMBL" id="CAH2050305.1"/>
    </source>
</evidence>
<gene>
    <name evidence="1" type="ORF">IPOD504_LOCUS7366</name>
</gene>
<sequence length="79" mass="8602">MESRAATNGVVQTKLTRCASSVGDCGNDKTKAGWSSPREIWRNLSLRRKAEAVIDLPSMLSGNVATTREHGRQDCIGVR</sequence>
<accession>A0ABN8IC13</accession>
<feature type="non-terminal residue" evidence="1">
    <location>
        <position position="1"/>
    </location>
</feature>
<reference evidence="1" key="1">
    <citation type="submission" date="2022-03" db="EMBL/GenBank/DDBJ databases">
        <authorList>
            <person name="Martin H S."/>
        </authorList>
    </citation>
    <scope>NUCLEOTIDE SEQUENCE</scope>
</reference>
<dbReference type="EMBL" id="OW152814">
    <property type="protein sequence ID" value="CAH2050305.1"/>
    <property type="molecule type" value="Genomic_DNA"/>
</dbReference>
<dbReference type="Proteomes" id="UP000837857">
    <property type="component" value="Chromosome 2"/>
</dbReference>
<keyword evidence="2" id="KW-1185">Reference proteome</keyword>
<name>A0ABN8IC13_9NEOP</name>
<proteinExistence type="predicted"/>